<gene>
    <name evidence="4" type="ORF">BGC07_00700</name>
</gene>
<accession>A0ABX3A2B3</accession>
<feature type="coiled-coil region" evidence="1">
    <location>
        <begin position="118"/>
        <end position="145"/>
    </location>
</feature>
<organism evidence="4 5">
    <name type="scientific">Piscirickettsia litoralis</name>
    <dbReference type="NCBI Taxonomy" id="1891921"/>
    <lineage>
        <taxon>Bacteria</taxon>
        <taxon>Pseudomonadati</taxon>
        <taxon>Pseudomonadota</taxon>
        <taxon>Gammaproteobacteria</taxon>
        <taxon>Thiotrichales</taxon>
        <taxon>Piscirickettsiaceae</taxon>
        <taxon>Piscirickettsia</taxon>
    </lineage>
</organism>
<dbReference type="PANTHER" id="PTHR43252:SF6">
    <property type="entry name" value="NEGATIVE TRANSCRIPTION REGULATOR PADR"/>
    <property type="match status" value="1"/>
</dbReference>
<proteinExistence type="predicted"/>
<dbReference type="InterPro" id="IPR018309">
    <property type="entry name" value="Tscrpt_reg_PadR_C"/>
</dbReference>
<dbReference type="SUPFAM" id="SSF46785">
    <property type="entry name" value="Winged helix' DNA-binding domain"/>
    <property type="match status" value="1"/>
</dbReference>
<evidence type="ECO:0000259" key="2">
    <source>
        <dbReference type="Pfam" id="PF03551"/>
    </source>
</evidence>
<evidence type="ECO:0008006" key="6">
    <source>
        <dbReference type="Google" id="ProtNLM"/>
    </source>
</evidence>
<dbReference type="Gene3D" id="6.10.140.190">
    <property type="match status" value="1"/>
</dbReference>
<dbReference type="EMBL" id="MDTU01000001">
    <property type="protein sequence ID" value="ODN41768.1"/>
    <property type="molecule type" value="Genomic_DNA"/>
</dbReference>
<comment type="caution">
    <text evidence="4">The sequence shown here is derived from an EMBL/GenBank/DDBJ whole genome shotgun (WGS) entry which is preliminary data.</text>
</comment>
<feature type="domain" description="Transcription regulator PadR C-terminal" evidence="3">
    <location>
        <begin position="99"/>
        <end position="180"/>
    </location>
</feature>
<dbReference type="Pfam" id="PF10400">
    <property type="entry name" value="Vir_act_alpha_C"/>
    <property type="match status" value="1"/>
</dbReference>
<keyword evidence="5" id="KW-1185">Reference proteome</keyword>
<evidence type="ECO:0000313" key="4">
    <source>
        <dbReference type="EMBL" id="ODN41768.1"/>
    </source>
</evidence>
<evidence type="ECO:0000259" key="3">
    <source>
        <dbReference type="Pfam" id="PF10400"/>
    </source>
</evidence>
<dbReference type="RefSeq" id="WP_069311570.1">
    <property type="nucleotide sequence ID" value="NZ_MDTU01000001.1"/>
</dbReference>
<name>A0ABX3A2B3_9GAMM</name>
<dbReference type="Pfam" id="PF03551">
    <property type="entry name" value="PadR"/>
    <property type="match status" value="1"/>
</dbReference>
<sequence length="187" mass="21804">MKKVNHSQFAILGHLLSQGPMSGYDIRKLAEESTGHFWQESMGHLYPTLNKMLGEGLISELEKDQACGGRERRCYQITEKGLQRFEAWLEEPVVQAPFRHVLLLKLYFGRYAKQNSLINHLKTDQNNMKEKIEFLKNVKQQVETKWQGDAEADYWLITLDYGLSMLEARLAWCERSLIRLEKKSKGN</sequence>
<dbReference type="Gene3D" id="1.10.10.10">
    <property type="entry name" value="Winged helix-like DNA-binding domain superfamily/Winged helix DNA-binding domain"/>
    <property type="match status" value="1"/>
</dbReference>
<dbReference type="Proteomes" id="UP000094329">
    <property type="component" value="Unassembled WGS sequence"/>
</dbReference>
<reference evidence="4 5" key="1">
    <citation type="submission" date="2016-08" db="EMBL/GenBank/DDBJ databases">
        <title>Draft genome sequence of Candidatus Piscirickettsia litoralis, from seawater.</title>
        <authorList>
            <person name="Wan X."/>
            <person name="Lee A.J."/>
            <person name="Hou S."/>
            <person name="Donachie S.P."/>
        </authorList>
    </citation>
    <scope>NUCLEOTIDE SEQUENCE [LARGE SCALE GENOMIC DNA]</scope>
    <source>
        <strain evidence="4 5">Y2</strain>
    </source>
</reference>
<dbReference type="PANTHER" id="PTHR43252">
    <property type="entry name" value="TRANSCRIPTIONAL REGULATOR YQJI"/>
    <property type="match status" value="1"/>
</dbReference>
<protein>
    <recommendedName>
        <fullName evidence="6">PadR family transcriptional regulator</fullName>
    </recommendedName>
</protein>
<dbReference type="InterPro" id="IPR036390">
    <property type="entry name" value="WH_DNA-bd_sf"/>
</dbReference>
<dbReference type="InterPro" id="IPR005149">
    <property type="entry name" value="Tscrpt_reg_PadR_N"/>
</dbReference>
<evidence type="ECO:0000313" key="5">
    <source>
        <dbReference type="Proteomes" id="UP000094329"/>
    </source>
</evidence>
<evidence type="ECO:0000256" key="1">
    <source>
        <dbReference type="SAM" id="Coils"/>
    </source>
</evidence>
<keyword evidence="1" id="KW-0175">Coiled coil</keyword>
<feature type="domain" description="Transcription regulator PadR N-terminal" evidence="2">
    <location>
        <begin position="14"/>
        <end position="86"/>
    </location>
</feature>
<dbReference type="InterPro" id="IPR036388">
    <property type="entry name" value="WH-like_DNA-bd_sf"/>
</dbReference>